<dbReference type="PROSITE" id="PS50043">
    <property type="entry name" value="HTH_LUXR_2"/>
    <property type="match status" value="1"/>
</dbReference>
<dbReference type="Gene3D" id="1.25.40.10">
    <property type="entry name" value="Tetratricopeptide repeat domain"/>
    <property type="match status" value="2"/>
</dbReference>
<organism evidence="4 5">
    <name type="scientific">Fodinicola feengrottensis</name>
    <dbReference type="NCBI Taxonomy" id="435914"/>
    <lineage>
        <taxon>Bacteria</taxon>
        <taxon>Bacillati</taxon>
        <taxon>Actinomycetota</taxon>
        <taxon>Actinomycetes</taxon>
        <taxon>Mycobacteriales</taxon>
        <taxon>Fodinicola</taxon>
    </lineage>
</organism>
<dbReference type="PANTHER" id="PTHR16305:SF28">
    <property type="entry name" value="GUANYLATE CYCLASE DOMAIN-CONTAINING PROTEIN"/>
    <property type="match status" value="1"/>
</dbReference>
<evidence type="ECO:0000256" key="1">
    <source>
        <dbReference type="ARBA" id="ARBA00022741"/>
    </source>
</evidence>
<dbReference type="EMBL" id="BAAANY010000008">
    <property type="protein sequence ID" value="GAA1674295.1"/>
    <property type="molecule type" value="Genomic_DNA"/>
</dbReference>
<dbReference type="Gene3D" id="1.10.10.10">
    <property type="entry name" value="Winged helix-like DNA-binding domain superfamily/Winged helix DNA-binding domain"/>
    <property type="match status" value="1"/>
</dbReference>
<feature type="domain" description="HTH luxR-type" evidence="3">
    <location>
        <begin position="873"/>
        <end position="938"/>
    </location>
</feature>
<dbReference type="CDD" id="cd06170">
    <property type="entry name" value="LuxR_C_like"/>
    <property type="match status" value="1"/>
</dbReference>
<name>A0ABN2GNN3_9ACTN</name>
<dbReference type="SUPFAM" id="SSF52540">
    <property type="entry name" value="P-loop containing nucleoside triphosphate hydrolases"/>
    <property type="match status" value="1"/>
</dbReference>
<dbReference type="Pfam" id="PF00196">
    <property type="entry name" value="GerE"/>
    <property type="match status" value="1"/>
</dbReference>
<proteinExistence type="predicted"/>
<dbReference type="InterPro" id="IPR036388">
    <property type="entry name" value="WH-like_DNA-bd_sf"/>
</dbReference>
<comment type="caution">
    <text evidence="4">The sequence shown here is derived from an EMBL/GenBank/DDBJ whole genome shotgun (WGS) entry which is preliminary data.</text>
</comment>
<dbReference type="Gene3D" id="3.40.50.300">
    <property type="entry name" value="P-loop containing nucleotide triphosphate hydrolases"/>
    <property type="match status" value="1"/>
</dbReference>
<dbReference type="SMART" id="SM00421">
    <property type="entry name" value="HTH_LUXR"/>
    <property type="match status" value="1"/>
</dbReference>
<dbReference type="InterPro" id="IPR027417">
    <property type="entry name" value="P-loop_NTPase"/>
</dbReference>
<dbReference type="SUPFAM" id="SSF48452">
    <property type="entry name" value="TPR-like"/>
    <property type="match status" value="2"/>
</dbReference>
<keyword evidence="5" id="KW-1185">Reference proteome</keyword>
<dbReference type="SUPFAM" id="SSF46894">
    <property type="entry name" value="C-terminal effector domain of the bipartite response regulators"/>
    <property type="match status" value="1"/>
</dbReference>
<evidence type="ECO:0000259" key="3">
    <source>
        <dbReference type="PROSITE" id="PS50043"/>
    </source>
</evidence>
<evidence type="ECO:0000256" key="2">
    <source>
        <dbReference type="ARBA" id="ARBA00022840"/>
    </source>
</evidence>
<accession>A0ABN2GNN3</accession>
<protein>
    <submittedName>
        <fullName evidence="4">Helix-turn-helix transcriptional regulator</fullName>
    </submittedName>
</protein>
<dbReference type="InterPro" id="IPR011990">
    <property type="entry name" value="TPR-like_helical_dom_sf"/>
</dbReference>
<dbReference type="PANTHER" id="PTHR16305">
    <property type="entry name" value="TESTICULAR SOLUBLE ADENYLYL CYCLASE"/>
    <property type="match status" value="1"/>
</dbReference>
<keyword evidence="1" id="KW-0547">Nucleotide-binding</keyword>
<dbReference type="InterPro" id="IPR000792">
    <property type="entry name" value="Tscrpt_reg_LuxR_C"/>
</dbReference>
<gene>
    <name evidence="4" type="ORF">GCM10009765_24580</name>
</gene>
<reference evidence="4 5" key="1">
    <citation type="journal article" date="2019" name="Int. J. Syst. Evol. Microbiol.">
        <title>The Global Catalogue of Microorganisms (GCM) 10K type strain sequencing project: providing services to taxonomists for standard genome sequencing and annotation.</title>
        <authorList>
            <consortium name="The Broad Institute Genomics Platform"/>
            <consortium name="The Broad Institute Genome Sequencing Center for Infectious Disease"/>
            <person name="Wu L."/>
            <person name="Ma J."/>
        </authorList>
    </citation>
    <scope>NUCLEOTIDE SEQUENCE [LARGE SCALE GENOMIC DNA]</scope>
    <source>
        <strain evidence="4 5">JCM 14718</strain>
    </source>
</reference>
<dbReference type="InterPro" id="IPR019734">
    <property type="entry name" value="TPR_rpt"/>
</dbReference>
<dbReference type="InterPro" id="IPR041664">
    <property type="entry name" value="AAA_16"/>
</dbReference>
<dbReference type="PROSITE" id="PS00622">
    <property type="entry name" value="HTH_LUXR_1"/>
    <property type="match status" value="1"/>
</dbReference>
<evidence type="ECO:0000313" key="4">
    <source>
        <dbReference type="EMBL" id="GAA1674295.1"/>
    </source>
</evidence>
<dbReference type="SMART" id="SM00028">
    <property type="entry name" value="TPR"/>
    <property type="match status" value="3"/>
</dbReference>
<dbReference type="PRINTS" id="PR00038">
    <property type="entry name" value="HTHLUXR"/>
</dbReference>
<keyword evidence="2" id="KW-0067">ATP-binding</keyword>
<sequence>MSSPAVLVGRDAEIALLATAVRASAERVGRVVLLTGDPGIGKSRLAAHTLRSAADQGFATLEGTAHPLHAGLAYAPVVQAIRRYLSDLPANDSVPLLSGLADLGRLLDDPRLPPAPPLGDPELERTRMFEAVAQLIERIADRRPVVLFVDDLHWADRGTIELVHYLGRGAQDRRILVLGSYRSGEQKSPALRAFAAAVRRHDVDTEIALRPLADSAVAELVKQLVNEPVRADLLAGVTRRARGIPLFVRALMQSTTRLQGPPAVVRDVVLGQLDRLDPPARGLLNVVAVASETSPEVLAAVWPGELEGPLRDLVGHGLLTEQVTGRSVRVRVAHPLYAEVAYAELTAADRRRLHARLADAIEKLTPADTLALAPHYLEAGDAIDSNRAPDVLGTAGERALSIHAIEEAVRYFRAALAGAEPSTDINRRMELLTGLGRALQENGKLTDAASVWSEALALAQRAGLAAQHASLRYRLALLETERGNLSLAEQHSRAGAEVARPDAGDAQALALRLVYSMRSGDESRMRAAADHTAALAALDPSPTVQAAAHIGRSVQAWVSGDFRLARAESEEALAYADRAASQSPMVGATANRMLITMSTAAGDLPAASRHAQSGLDTLTEYHLPAAMASAYYSVAMVHHLAGDLTAALAAVDTGLEVARRSSGARAIARLLLCRAFLLAEQGRGGEAADCIADAEQTHPIGTAGDVPMTSIWELSRMAVALLVGRPQAIFTVVPLDEDAIVMWQRPVFATYAHLATGDFDAAAAMVAKLREHGPVGRYIDTLADRLDGLLAGATHSPDRARDLLARAAKEFAAMGMPLFASQARLEWAELTPDDPASADAVTSSLEVFQRAGAVPWVDRCRRIGRTLGLRVATTRRAGDLSNRETQVVHLVADGLSNGQIAGRLFLSERTVETHLRNVYLRLGINSRVALARWAAENL</sequence>
<dbReference type="InterPro" id="IPR016032">
    <property type="entry name" value="Sig_transdc_resp-reg_C-effctor"/>
</dbReference>
<dbReference type="RefSeq" id="WP_344309899.1">
    <property type="nucleotide sequence ID" value="NZ_BAAANY010000008.1"/>
</dbReference>
<dbReference type="Pfam" id="PF13191">
    <property type="entry name" value="AAA_16"/>
    <property type="match status" value="1"/>
</dbReference>
<dbReference type="Proteomes" id="UP001500618">
    <property type="component" value="Unassembled WGS sequence"/>
</dbReference>
<evidence type="ECO:0000313" key="5">
    <source>
        <dbReference type="Proteomes" id="UP001500618"/>
    </source>
</evidence>